<accession>A0A0A9E5K4</accession>
<evidence type="ECO:0000256" key="1">
    <source>
        <dbReference type="SAM" id="SignalP"/>
    </source>
</evidence>
<protein>
    <submittedName>
        <fullName evidence="2">Uncharacterized protein</fullName>
    </submittedName>
</protein>
<evidence type="ECO:0000313" key="2">
    <source>
        <dbReference type="EMBL" id="JAD93135.1"/>
    </source>
</evidence>
<name>A0A0A9E5K4_ARUDO</name>
<reference evidence="2" key="2">
    <citation type="journal article" date="2015" name="Data Brief">
        <title>Shoot transcriptome of the giant reed, Arundo donax.</title>
        <authorList>
            <person name="Barrero R.A."/>
            <person name="Guerrero F.D."/>
            <person name="Moolhuijzen P."/>
            <person name="Goolsby J.A."/>
            <person name="Tidwell J."/>
            <person name="Bellgard S.E."/>
            <person name="Bellgard M.I."/>
        </authorList>
    </citation>
    <scope>NUCLEOTIDE SEQUENCE</scope>
    <source>
        <tissue evidence="2">Shoot tissue taken approximately 20 cm above the soil surface</tissue>
    </source>
</reference>
<reference evidence="2" key="1">
    <citation type="submission" date="2014-09" db="EMBL/GenBank/DDBJ databases">
        <authorList>
            <person name="Magalhaes I.L.F."/>
            <person name="Oliveira U."/>
            <person name="Santos F.R."/>
            <person name="Vidigal T.H.D.A."/>
            <person name="Brescovit A.D."/>
            <person name="Santos A.J."/>
        </authorList>
    </citation>
    <scope>NUCLEOTIDE SEQUENCE</scope>
    <source>
        <tissue evidence="2">Shoot tissue taken approximately 20 cm above the soil surface</tissue>
    </source>
</reference>
<dbReference type="AlphaFoldDB" id="A0A0A9E5K4"/>
<feature type="chain" id="PRO_5002043945" evidence="1">
    <location>
        <begin position="21"/>
        <end position="45"/>
    </location>
</feature>
<organism evidence="2">
    <name type="scientific">Arundo donax</name>
    <name type="common">Giant reed</name>
    <name type="synonym">Donax arundinaceus</name>
    <dbReference type="NCBI Taxonomy" id="35708"/>
    <lineage>
        <taxon>Eukaryota</taxon>
        <taxon>Viridiplantae</taxon>
        <taxon>Streptophyta</taxon>
        <taxon>Embryophyta</taxon>
        <taxon>Tracheophyta</taxon>
        <taxon>Spermatophyta</taxon>
        <taxon>Magnoliopsida</taxon>
        <taxon>Liliopsida</taxon>
        <taxon>Poales</taxon>
        <taxon>Poaceae</taxon>
        <taxon>PACMAD clade</taxon>
        <taxon>Arundinoideae</taxon>
        <taxon>Arundineae</taxon>
        <taxon>Arundo</taxon>
    </lineage>
</organism>
<dbReference type="EMBL" id="GBRH01204760">
    <property type="protein sequence ID" value="JAD93135.1"/>
    <property type="molecule type" value="Transcribed_RNA"/>
</dbReference>
<sequence length="45" mass="5236">MLEFSFALVVSCWLALESTGMNVCYWNTREHWNECVTGNQYICSV</sequence>
<proteinExistence type="predicted"/>
<keyword evidence="1" id="KW-0732">Signal</keyword>
<feature type="signal peptide" evidence="1">
    <location>
        <begin position="1"/>
        <end position="20"/>
    </location>
</feature>